<comment type="caution">
    <text evidence="6">The sequence shown here is derived from an EMBL/GenBank/DDBJ whole genome shotgun (WGS) entry which is preliminary data.</text>
</comment>
<dbReference type="InterPro" id="IPR036271">
    <property type="entry name" value="Tet_transcr_reg_TetR-rel_C_sf"/>
</dbReference>
<dbReference type="InterPro" id="IPR009057">
    <property type="entry name" value="Homeodomain-like_sf"/>
</dbReference>
<accession>A0ABV2QQR8</accession>
<evidence type="ECO:0000313" key="6">
    <source>
        <dbReference type="EMBL" id="MET4583418.1"/>
    </source>
</evidence>
<dbReference type="SUPFAM" id="SSF46689">
    <property type="entry name" value="Homeodomain-like"/>
    <property type="match status" value="1"/>
</dbReference>
<gene>
    <name evidence="6" type="ORF">ABIE21_002944</name>
</gene>
<reference evidence="6 7" key="1">
    <citation type="submission" date="2024-06" db="EMBL/GenBank/DDBJ databases">
        <title>Sorghum-associated microbial communities from plants grown in Nebraska, USA.</title>
        <authorList>
            <person name="Schachtman D."/>
        </authorList>
    </citation>
    <scope>NUCLEOTIDE SEQUENCE [LARGE SCALE GENOMIC DNA]</scope>
    <source>
        <strain evidence="6 7">2857</strain>
    </source>
</reference>
<evidence type="ECO:0000256" key="1">
    <source>
        <dbReference type="ARBA" id="ARBA00023015"/>
    </source>
</evidence>
<organism evidence="6 7">
    <name type="scientific">Conyzicola nivalis</name>
    <dbReference type="NCBI Taxonomy" id="1477021"/>
    <lineage>
        <taxon>Bacteria</taxon>
        <taxon>Bacillati</taxon>
        <taxon>Actinomycetota</taxon>
        <taxon>Actinomycetes</taxon>
        <taxon>Micrococcales</taxon>
        <taxon>Microbacteriaceae</taxon>
        <taxon>Conyzicola</taxon>
    </lineage>
</organism>
<protein>
    <submittedName>
        <fullName evidence="6">AcrR family transcriptional regulator</fullName>
    </submittedName>
</protein>
<keyword evidence="1" id="KW-0805">Transcription regulation</keyword>
<feature type="domain" description="HTH tetR-type" evidence="5">
    <location>
        <begin position="47"/>
        <end position="107"/>
    </location>
</feature>
<dbReference type="InterPro" id="IPR001647">
    <property type="entry name" value="HTH_TetR"/>
</dbReference>
<proteinExistence type="predicted"/>
<dbReference type="Gene3D" id="1.10.10.60">
    <property type="entry name" value="Homeodomain-like"/>
    <property type="match status" value="1"/>
</dbReference>
<keyword evidence="3" id="KW-0804">Transcription</keyword>
<dbReference type="PROSITE" id="PS50977">
    <property type="entry name" value="HTH_TETR_2"/>
    <property type="match status" value="1"/>
</dbReference>
<dbReference type="EMBL" id="JBEPSJ010000004">
    <property type="protein sequence ID" value="MET4583418.1"/>
    <property type="molecule type" value="Genomic_DNA"/>
</dbReference>
<evidence type="ECO:0000256" key="2">
    <source>
        <dbReference type="ARBA" id="ARBA00023125"/>
    </source>
</evidence>
<evidence type="ECO:0000313" key="7">
    <source>
        <dbReference type="Proteomes" id="UP001549257"/>
    </source>
</evidence>
<dbReference type="SUPFAM" id="SSF48498">
    <property type="entry name" value="Tetracyclin repressor-like, C-terminal domain"/>
    <property type="match status" value="1"/>
</dbReference>
<evidence type="ECO:0000259" key="5">
    <source>
        <dbReference type="PROSITE" id="PS50977"/>
    </source>
</evidence>
<dbReference type="Pfam" id="PF00440">
    <property type="entry name" value="TetR_N"/>
    <property type="match status" value="1"/>
</dbReference>
<dbReference type="Gene3D" id="1.10.357.10">
    <property type="entry name" value="Tetracycline Repressor, domain 2"/>
    <property type="match status" value="1"/>
</dbReference>
<keyword evidence="2 4" id="KW-0238">DNA-binding</keyword>
<evidence type="ECO:0000256" key="3">
    <source>
        <dbReference type="ARBA" id="ARBA00023163"/>
    </source>
</evidence>
<sequence length="223" mass="24311">MKVTIDPHVVDGGKFVPEAAQRSEAAPQSEAAQQVDAAQQVKAVRGRAIDARILSVTLDILRKRGPAAVNIESVSAVSGIAKTTIYRRYTDREQLLRAAVESSQPEVEIPTDLSTYETFMWLLRDAGRMADNMVGRGAAASIILNEHPESNEMMRDMIKARSVRLTRFLHERVAAGDLRADLDIGLAATMLLGALMGQLIRGGELDDEWADSVLALLWPGFSA</sequence>
<keyword evidence="7" id="KW-1185">Reference proteome</keyword>
<name>A0ABV2QQR8_9MICO</name>
<dbReference type="Proteomes" id="UP001549257">
    <property type="component" value="Unassembled WGS sequence"/>
</dbReference>
<dbReference type="Pfam" id="PF16859">
    <property type="entry name" value="TetR_C_11"/>
    <property type="match status" value="1"/>
</dbReference>
<feature type="DNA-binding region" description="H-T-H motif" evidence="4">
    <location>
        <begin position="70"/>
        <end position="89"/>
    </location>
</feature>
<evidence type="ECO:0000256" key="4">
    <source>
        <dbReference type="PROSITE-ProRule" id="PRU00335"/>
    </source>
</evidence>
<dbReference type="RefSeq" id="WP_354025592.1">
    <property type="nucleotide sequence ID" value="NZ_JBEPSJ010000004.1"/>
</dbReference>
<dbReference type="InterPro" id="IPR011075">
    <property type="entry name" value="TetR_C"/>
</dbReference>